<name>A0AAW1DIB1_9HEMI</name>
<feature type="active site" evidence="5">
    <location>
        <position position="277"/>
    </location>
</feature>
<dbReference type="Pfam" id="PF00026">
    <property type="entry name" value="Asp"/>
    <property type="match status" value="1"/>
</dbReference>
<keyword evidence="11" id="KW-1185">Reference proteome</keyword>
<dbReference type="PROSITE" id="PS00141">
    <property type="entry name" value="ASP_PROTEASE"/>
    <property type="match status" value="2"/>
</dbReference>
<dbReference type="PRINTS" id="PR00792">
    <property type="entry name" value="PEPSIN"/>
</dbReference>
<dbReference type="InterPro" id="IPR001969">
    <property type="entry name" value="Aspartic_peptidase_AS"/>
</dbReference>
<dbReference type="AlphaFoldDB" id="A0AAW1DIB1"/>
<evidence type="ECO:0000256" key="2">
    <source>
        <dbReference type="ARBA" id="ARBA00022670"/>
    </source>
</evidence>
<dbReference type="PANTHER" id="PTHR47966">
    <property type="entry name" value="BETA-SITE APP-CLEAVING ENZYME, ISOFORM A-RELATED"/>
    <property type="match status" value="1"/>
</dbReference>
<dbReference type="SUPFAM" id="SSF50630">
    <property type="entry name" value="Acid proteases"/>
    <property type="match status" value="1"/>
</dbReference>
<keyword evidence="6" id="KW-1015">Disulfide bond</keyword>
<evidence type="ECO:0000256" key="4">
    <source>
        <dbReference type="ARBA" id="ARBA00022801"/>
    </source>
</evidence>
<comment type="caution">
    <text evidence="10">The sequence shown here is derived from an EMBL/GenBank/DDBJ whole genome shotgun (WGS) entry which is preliminary data.</text>
</comment>
<dbReference type="PANTHER" id="PTHR47966:SF51">
    <property type="entry name" value="BETA-SITE APP-CLEAVING ENZYME, ISOFORM A-RELATED"/>
    <property type="match status" value="1"/>
</dbReference>
<dbReference type="InterPro" id="IPR001461">
    <property type="entry name" value="Aspartic_peptidase_A1"/>
</dbReference>
<feature type="signal peptide" evidence="8">
    <location>
        <begin position="1"/>
        <end position="16"/>
    </location>
</feature>
<feature type="domain" description="Peptidase A1" evidence="9">
    <location>
        <begin position="71"/>
        <end position="386"/>
    </location>
</feature>
<evidence type="ECO:0000313" key="11">
    <source>
        <dbReference type="Proteomes" id="UP001461498"/>
    </source>
</evidence>
<reference evidence="10 11" key="1">
    <citation type="submission" date="2022-12" db="EMBL/GenBank/DDBJ databases">
        <title>Chromosome-level genome assembly of true bugs.</title>
        <authorList>
            <person name="Ma L."/>
            <person name="Li H."/>
        </authorList>
    </citation>
    <scope>NUCLEOTIDE SEQUENCE [LARGE SCALE GENOMIC DNA]</scope>
    <source>
        <strain evidence="10">Lab_2022b</strain>
    </source>
</reference>
<protein>
    <recommendedName>
        <fullName evidence="9">Peptidase A1 domain-containing protein</fullName>
    </recommendedName>
</protein>
<sequence length="398" mass="44368">MKSLIFLLAAVCFASGLVRIPLQKKRDGRELLIENIVTAKHKIKLGYDRYRTLMKKYSASVDLKNYLNSQYYGIIGIGTPAQEFEVVFDTGSSNLWVPSNKCRSSACTHHLRYDSLLSSTYRENKEPLDLEYGRGSVSGYLSNDVLTIGDIKVENQTFLEATSEPGAAFLFGKFDGILGMAFPELSAGDVVPPFYNMIQQHLVEKPVFSFYFNRNVKQIRGGELILGGWDEEIFEADDLEKIPLNDKSFWQFTLEAIFVGDDEYNNLLTEPIDAIADTGTSNIVGSDDLITAVNLALGVEIDNGLGIVDCRNVGDLPTLNFKINGKVYTLEGKDYINKIEGTYTSICTTGFSGLKHFEPPFILGDTFLGKFYTIFDISDPPSVTFANLKHQYGKMINS</sequence>
<feature type="active site" evidence="5">
    <location>
        <position position="89"/>
    </location>
</feature>
<keyword evidence="4 7" id="KW-0378">Hydrolase</keyword>
<dbReference type="Gene3D" id="2.40.70.10">
    <property type="entry name" value="Acid Proteases"/>
    <property type="match status" value="2"/>
</dbReference>
<keyword evidence="8" id="KW-0732">Signal</keyword>
<feature type="disulfide bond" evidence="6">
    <location>
        <begin position="310"/>
        <end position="347"/>
    </location>
</feature>
<accession>A0AAW1DIB1</accession>
<dbReference type="FunFam" id="2.40.70.10:FF:000115">
    <property type="entry name" value="Lysosomal aspartic protease"/>
    <property type="match status" value="1"/>
</dbReference>
<comment type="similarity">
    <text evidence="1 7">Belongs to the peptidase A1 family.</text>
</comment>
<feature type="disulfide bond" evidence="6">
    <location>
        <begin position="102"/>
        <end position="107"/>
    </location>
</feature>
<evidence type="ECO:0000256" key="3">
    <source>
        <dbReference type="ARBA" id="ARBA00022750"/>
    </source>
</evidence>
<evidence type="ECO:0000256" key="7">
    <source>
        <dbReference type="RuleBase" id="RU000454"/>
    </source>
</evidence>
<evidence type="ECO:0000256" key="1">
    <source>
        <dbReference type="ARBA" id="ARBA00007447"/>
    </source>
</evidence>
<dbReference type="GO" id="GO:0006508">
    <property type="term" value="P:proteolysis"/>
    <property type="evidence" value="ECO:0007669"/>
    <property type="project" value="UniProtKB-KW"/>
</dbReference>
<proteinExistence type="inferred from homology"/>
<dbReference type="InterPro" id="IPR033121">
    <property type="entry name" value="PEPTIDASE_A1"/>
</dbReference>
<dbReference type="GO" id="GO:0004190">
    <property type="term" value="F:aspartic-type endopeptidase activity"/>
    <property type="evidence" value="ECO:0007669"/>
    <property type="project" value="UniProtKB-KW"/>
</dbReference>
<keyword evidence="3 7" id="KW-0064">Aspartyl protease</keyword>
<evidence type="ECO:0000259" key="9">
    <source>
        <dbReference type="PROSITE" id="PS51767"/>
    </source>
</evidence>
<dbReference type="PROSITE" id="PS51767">
    <property type="entry name" value="PEPTIDASE_A1"/>
    <property type="match status" value="1"/>
</dbReference>
<evidence type="ECO:0000256" key="6">
    <source>
        <dbReference type="PIRSR" id="PIRSR601461-2"/>
    </source>
</evidence>
<evidence type="ECO:0000256" key="8">
    <source>
        <dbReference type="SAM" id="SignalP"/>
    </source>
</evidence>
<evidence type="ECO:0000313" key="10">
    <source>
        <dbReference type="EMBL" id="KAK9508179.1"/>
    </source>
</evidence>
<gene>
    <name evidence="10" type="ORF">O3M35_007900</name>
</gene>
<feature type="chain" id="PRO_5043430059" description="Peptidase A1 domain-containing protein" evidence="8">
    <location>
        <begin position="17"/>
        <end position="398"/>
    </location>
</feature>
<evidence type="ECO:0000256" key="5">
    <source>
        <dbReference type="PIRSR" id="PIRSR601461-1"/>
    </source>
</evidence>
<dbReference type="Proteomes" id="UP001461498">
    <property type="component" value="Unassembled WGS sequence"/>
</dbReference>
<organism evidence="10 11">
    <name type="scientific">Rhynocoris fuscipes</name>
    <dbReference type="NCBI Taxonomy" id="488301"/>
    <lineage>
        <taxon>Eukaryota</taxon>
        <taxon>Metazoa</taxon>
        <taxon>Ecdysozoa</taxon>
        <taxon>Arthropoda</taxon>
        <taxon>Hexapoda</taxon>
        <taxon>Insecta</taxon>
        <taxon>Pterygota</taxon>
        <taxon>Neoptera</taxon>
        <taxon>Paraneoptera</taxon>
        <taxon>Hemiptera</taxon>
        <taxon>Heteroptera</taxon>
        <taxon>Panheteroptera</taxon>
        <taxon>Cimicomorpha</taxon>
        <taxon>Reduviidae</taxon>
        <taxon>Harpactorinae</taxon>
        <taxon>Harpactorini</taxon>
        <taxon>Rhynocoris</taxon>
    </lineage>
</organism>
<dbReference type="EMBL" id="JAPXFL010000004">
    <property type="protein sequence ID" value="KAK9508179.1"/>
    <property type="molecule type" value="Genomic_DNA"/>
</dbReference>
<keyword evidence="2 7" id="KW-0645">Protease</keyword>
<dbReference type="InterPro" id="IPR021109">
    <property type="entry name" value="Peptidase_aspartic_dom_sf"/>
</dbReference>